<dbReference type="PROSITE" id="PS50206">
    <property type="entry name" value="RHODANESE_3"/>
    <property type="match status" value="1"/>
</dbReference>
<evidence type="ECO:0000259" key="1">
    <source>
        <dbReference type="PROSITE" id="PS50206"/>
    </source>
</evidence>
<name>A0A212JCD8_9BACT</name>
<dbReference type="SMART" id="SM00450">
    <property type="entry name" value="RHOD"/>
    <property type="match status" value="1"/>
</dbReference>
<dbReference type="InterPro" id="IPR036873">
    <property type="entry name" value="Rhodanese-like_dom_sf"/>
</dbReference>
<proteinExistence type="predicted"/>
<dbReference type="Pfam" id="PF00581">
    <property type="entry name" value="Rhodanese"/>
    <property type="match status" value="1"/>
</dbReference>
<feature type="domain" description="Rhodanese" evidence="1">
    <location>
        <begin position="36"/>
        <end position="119"/>
    </location>
</feature>
<dbReference type="GO" id="GO:0005737">
    <property type="term" value="C:cytoplasm"/>
    <property type="evidence" value="ECO:0007669"/>
    <property type="project" value="InterPro"/>
</dbReference>
<dbReference type="CDD" id="cd01444">
    <property type="entry name" value="GlpE_ST"/>
    <property type="match status" value="1"/>
</dbReference>
<dbReference type="Gene3D" id="3.40.250.10">
    <property type="entry name" value="Rhodanese-like domain"/>
    <property type="match status" value="1"/>
</dbReference>
<dbReference type="AlphaFoldDB" id="A0A212JCD8"/>
<dbReference type="InterPro" id="IPR001763">
    <property type="entry name" value="Rhodanese-like_dom"/>
</dbReference>
<sequence length="122" mass="13332">MAMQSCPHRIFILNVRHVGEGMNATITPQELQDMLAANTATVCDVRRLADYEADPRTIPGAAWHDPEQVDEWAAQLPKDKPVAIYCVRGGSVSKSVQAALGQKGFDVQYVEGGLAAWDEAHK</sequence>
<reference evidence="2" key="1">
    <citation type="submission" date="2016-04" db="EMBL/GenBank/DDBJ databases">
        <authorList>
            <person name="Evans L.H."/>
            <person name="Alamgir A."/>
            <person name="Owens N."/>
            <person name="Weber N.D."/>
            <person name="Virtaneva K."/>
            <person name="Barbian K."/>
            <person name="Babar A."/>
            <person name="Rosenke K."/>
        </authorList>
    </citation>
    <scope>NUCLEOTIDE SEQUENCE</scope>
    <source>
        <strain evidence="2">92-2</strain>
    </source>
</reference>
<dbReference type="PANTHER" id="PTHR43031">
    <property type="entry name" value="FAD-DEPENDENT OXIDOREDUCTASE"/>
    <property type="match status" value="1"/>
</dbReference>
<dbReference type="EMBL" id="FLUP01000001">
    <property type="protein sequence ID" value="SBV97110.1"/>
    <property type="molecule type" value="Genomic_DNA"/>
</dbReference>
<dbReference type="InterPro" id="IPR023695">
    <property type="entry name" value="Thiosulf_sulfurTrfase"/>
</dbReference>
<organism evidence="2">
    <name type="scientific">uncultured Desulfovibrio sp</name>
    <dbReference type="NCBI Taxonomy" id="167968"/>
    <lineage>
        <taxon>Bacteria</taxon>
        <taxon>Pseudomonadati</taxon>
        <taxon>Thermodesulfobacteriota</taxon>
        <taxon>Desulfovibrionia</taxon>
        <taxon>Desulfovibrionales</taxon>
        <taxon>Desulfovibrionaceae</taxon>
        <taxon>Desulfovibrio</taxon>
        <taxon>environmental samples</taxon>
    </lineage>
</organism>
<accession>A0A212JCD8</accession>
<dbReference type="InterPro" id="IPR050229">
    <property type="entry name" value="GlpE_sulfurtransferase"/>
</dbReference>
<evidence type="ECO:0000313" key="2">
    <source>
        <dbReference type="EMBL" id="SBV97110.1"/>
    </source>
</evidence>
<protein>
    <submittedName>
        <fullName evidence="2">Rhodanese domain protein</fullName>
    </submittedName>
</protein>
<dbReference type="PANTHER" id="PTHR43031:SF16">
    <property type="entry name" value="OXIDOREDUCTASE"/>
    <property type="match status" value="1"/>
</dbReference>
<dbReference type="SUPFAM" id="SSF52821">
    <property type="entry name" value="Rhodanese/Cell cycle control phosphatase"/>
    <property type="match status" value="1"/>
</dbReference>
<gene>
    <name evidence="2" type="ORF">KM92DES2_10882</name>
</gene>
<dbReference type="GO" id="GO:0004792">
    <property type="term" value="F:thiosulfate-cyanide sulfurtransferase activity"/>
    <property type="evidence" value="ECO:0007669"/>
    <property type="project" value="InterPro"/>
</dbReference>